<evidence type="ECO:0000256" key="5">
    <source>
        <dbReference type="ARBA" id="ARBA00022490"/>
    </source>
</evidence>
<dbReference type="GO" id="GO:0003700">
    <property type="term" value="F:DNA-binding transcription factor activity"/>
    <property type="evidence" value="ECO:0007669"/>
    <property type="project" value="InterPro"/>
</dbReference>
<dbReference type="GO" id="GO:0043565">
    <property type="term" value="F:sequence-specific DNA binding"/>
    <property type="evidence" value="ECO:0007669"/>
    <property type="project" value="InterPro"/>
</dbReference>
<accession>A0A5N5GZ97</accession>
<dbReference type="PANTHER" id="PTHR31282">
    <property type="entry name" value="WRKY TRANSCRIPTION FACTOR 21-RELATED"/>
    <property type="match status" value="1"/>
</dbReference>
<reference evidence="14 15" key="1">
    <citation type="submission" date="2019-09" db="EMBL/GenBank/DDBJ databases">
        <authorList>
            <person name="Ou C."/>
        </authorList>
    </citation>
    <scope>NUCLEOTIDE SEQUENCE [LARGE SCALE GENOMIC DNA]</scope>
    <source>
        <strain evidence="14">S2</strain>
        <tissue evidence="14">Leaf</tissue>
    </source>
</reference>
<comment type="subcellular location">
    <subcellularLocation>
        <location evidence="3">Cytoplasm</location>
    </subcellularLocation>
    <subcellularLocation>
        <location evidence="2">Nucleus</location>
    </subcellularLocation>
</comment>
<evidence type="ECO:0000256" key="3">
    <source>
        <dbReference type="ARBA" id="ARBA00004496"/>
    </source>
</evidence>
<feature type="domain" description="WRKY" evidence="13">
    <location>
        <begin position="617"/>
        <end position="683"/>
    </location>
</feature>
<evidence type="ECO:0000256" key="6">
    <source>
        <dbReference type="ARBA" id="ARBA00023015"/>
    </source>
</evidence>
<dbReference type="GO" id="GO:0007165">
    <property type="term" value="P:signal transduction"/>
    <property type="evidence" value="ECO:0007669"/>
    <property type="project" value="InterPro"/>
</dbReference>
<dbReference type="SMART" id="SM00774">
    <property type="entry name" value="WRKY"/>
    <property type="match status" value="2"/>
</dbReference>
<sequence>MVFWVFGYGSLVWNPGFEYDEKVIGYIKDYRRVFDLACIDHRGTPEHPARTCTLEYQEGAICWGAAYCVRGGPEREKLAMEYLKRRECEYDLTTLVDFYKEGEFSETEPSLTGVIVFTSTPDKESNKYYLGPAPLEDMARQIATASGPCGNNRDYLFLLEKVMFDIGHEEDYVIELANAVRKVLGIGGKGYPKEKKLAGPTHLPLKSNIPALQLHPLPEAIALEASPSSSPSSSSSSSPYDVFMSFSKDTRKTFTDHLYWTMKDAGIDFFMEENESIRRGENISDKVKQIIEGSKVSVIVFSSRYADSIWCLEELVQIMECRRTVKQMVLPIFYDLSPSDVIGTFVLAFQKHREHFHEDTDIQEKLRRWTGALTAAAGLTVWTDDLTAAAGLTVRVFRTTNGAIIDEITKLLQSPTPIEIAFTDSAKSPLSTLPGKLPGTGSASGSGEYHCSNSKRRKKQVKKTIRVPLISTGDIPADEHSWRKYGQKPIKGSPYPRLYYRCTKVRGCPARKHVERTPDDPKVLIVTYEGEHRHPPEKVELGFETTAIIDEITKLLQSPTPIEIAFTDSAKSPISTLPGKLPGTGSTSGSGEYHCSNSKRRKNQVKKTIRVPAISSKMKDIPADEYTWRKYGQKPIKGSPYPRGYYKCSKARGCPARKHVDQAPDDPKVRIVTYEGEHRHGPEKEELVLRQRE</sequence>
<evidence type="ECO:0000256" key="2">
    <source>
        <dbReference type="ARBA" id="ARBA00004123"/>
    </source>
</evidence>
<reference evidence="14 15" key="3">
    <citation type="submission" date="2019-11" db="EMBL/GenBank/DDBJ databases">
        <title>A de novo genome assembly of a pear dwarfing rootstock.</title>
        <authorList>
            <person name="Wang F."/>
            <person name="Wang J."/>
            <person name="Li S."/>
            <person name="Zhang Y."/>
            <person name="Fang M."/>
            <person name="Ma L."/>
            <person name="Zhao Y."/>
            <person name="Jiang S."/>
        </authorList>
    </citation>
    <scope>NUCLEOTIDE SEQUENCE [LARGE SCALE GENOMIC DNA]</scope>
    <source>
        <strain evidence="14">S2</strain>
        <tissue evidence="14">Leaf</tissue>
    </source>
</reference>
<dbReference type="SMART" id="SM00255">
    <property type="entry name" value="TIR"/>
    <property type="match status" value="1"/>
</dbReference>
<comment type="caution">
    <text evidence="14">The sequence shown here is derived from an EMBL/GenBank/DDBJ whole genome shotgun (WGS) entry which is preliminary data.</text>
</comment>
<dbReference type="InterPro" id="IPR018872">
    <property type="entry name" value="Zn-cluster-dom"/>
</dbReference>
<protein>
    <submittedName>
        <fullName evidence="14">TMV resistance protein N-like</fullName>
    </submittedName>
</protein>
<feature type="region of interest" description="Disordered" evidence="11">
    <location>
        <begin position="431"/>
        <end position="462"/>
    </location>
</feature>
<dbReference type="Pfam" id="PF04752">
    <property type="entry name" value="ChaC"/>
    <property type="match status" value="1"/>
</dbReference>
<dbReference type="Gene3D" id="3.10.490.10">
    <property type="entry name" value="Gamma-glutamyl cyclotransferase-like"/>
    <property type="match status" value="1"/>
</dbReference>
<dbReference type="FunFam" id="2.20.25.80:FF:000004">
    <property type="entry name" value="WRKY transcription factor 65"/>
    <property type="match status" value="2"/>
</dbReference>
<dbReference type="SUPFAM" id="SSF118290">
    <property type="entry name" value="WRKY DNA-binding domain"/>
    <property type="match status" value="2"/>
</dbReference>
<dbReference type="EMBL" id="SMOL01000401">
    <property type="protein sequence ID" value="KAB2619221.1"/>
    <property type="molecule type" value="Genomic_DNA"/>
</dbReference>
<dbReference type="InterPro" id="IPR044810">
    <property type="entry name" value="WRKY_plant"/>
</dbReference>
<dbReference type="Pfam" id="PF01582">
    <property type="entry name" value="TIR"/>
    <property type="match status" value="1"/>
</dbReference>
<evidence type="ECO:0000256" key="9">
    <source>
        <dbReference type="ARBA" id="ARBA00023239"/>
    </source>
</evidence>
<proteinExistence type="inferred from homology"/>
<dbReference type="OrthoDB" id="1933483at2759"/>
<gene>
    <name evidence="14" type="ORF">D8674_015090</name>
</gene>
<dbReference type="InterPro" id="IPR013024">
    <property type="entry name" value="GGCT-like"/>
</dbReference>
<evidence type="ECO:0000313" key="14">
    <source>
        <dbReference type="EMBL" id="KAB2619221.1"/>
    </source>
</evidence>
<dbReference type="GO" id="GO:0006751">
    <property type="term" value="P:glutathione catabolic process"/>
    <property type="evidence" value="ECO:0007669"/>
    <property type="project" value="InterPro"/>
</dbReference>
<evidence type="ECO:0000256" key="4">
    <source>
        <dbReference type="ARBA" id="ARBA00008861"/>
    </source>
</evidence>
<evidence type="ECO:0000313" key="15">
    <source>
        <dbReference type="Proteomes" id="UP000327157"/>
    </source>
</evidence>
<feature type="compositionally biased region" description="Basic residues" evidence="11">
    <location>
        <begin position="597"/>
        <end position="606"/>
    </location>
</feature>
<dbReference type="InterPro" id="IPR036576">
    <property type="entry name" value="WRKY_dom_sf"/>
</dbReference>
<dbReference type="PROSITE" id="PS50811">
    <property type="entry name" value="WRKY"/>
    <property type="match status" value="2"/>
</dbReference>
<keyword evidence="9" id="KW-0456">Lyase</keyword>
<evidence type="ECO:0000256" key="8">
    <source>
        <dbReference type="ARBA" id="ARBA00023163"/>
    </source>
</evidence>
<comment type="similarity">
    <text evidence="4">Belongs to the gamma-glutamylcyclotransferase family.</text>
</comment>
<dbReference type="InterPro" id="IPR003657">
    <property type="entry name" value="WRKY_dom"/>
</dbReference>
<keyword evidence="10" id="KW-0539">Nucleus</keyword>
<organism evidence="14 15">
    <name type="scientific">Pyrus ussuriensis x Pyrus communis</name>
    <dbReference type="NCBI Taxonomy" id="2448454"/>
    <lineage>
        <taxon>Eukaryota</taxon>
        <taxon>Viridiplantae</taxon>
        <taxon>Streptophyta</taxon>
        <taxon>Embryophyta</taxon>
        <taxon>Tracheophyta</taxon>
        <taxon>Spermatophyta</taxon>
        <taxon>Magnoliopsida</taxon>
        <taxon>eudicotyledons</taxon>
        <taxon>Gunneridae</taxon>
        <taxon>Pentapetalae</taxon>
        <taxon>rosids</taxon>
        <taxon>fabids</taxon>
        <taxon>Rosales</taxon>
        <taxon>Rosaceae</taxon>
        <taxon>Amygdaloideae</taxon>
        <taxon>Maleae</taxon>
        <taxon>Pyrus</taxon>
    </lineage>
</organism>
<dbReference type="Gene3D" id="3.40.50.10140">
    <property type="entry name" value="Toll/interleukin-1 receptor homology (TIR) domain"/>
    <property type="match status" value="1"/>
</dbReference>
<keyword evidence="5" id="KW-0963">Cytoplasm</keyword>
<dbReference type="FunFam" id="3.10.490.10:FF:000002">
    <property type="entry name" value="Gamma-glutamylcyclotransferase"/>
    <property type="match status" value="1"/>
</dbReference>
<dbReference type="InterPro" id="IPR035897">
    <property type="entry name" value="Toll_tir_struct_dom_sf"/>
</dbReference>
<dbReference type="GO" id="GO:0061928">
    <property type="term" value="F:glutathione specific gamma-glutamylcyclotransferase activity"/>
    <property type="evidence" value="ECO:0007669"/>
    <property type="project" value="InterPro"/>
</dbReference>
<feature type="compositionally biased region" description="Basic residues" evidence="11">
    <location>
        <begin position="453"/>
        <end position="462"/>
    </location>
</feature>
<keyword evidence="6" id="KW-0805">Transcription regulation</keyword>
<dbReference type="AlphaFoldDB" id="A0A5N5GZ97"/>
<feature type="domain" description="TIR" evidence="12">
    <location>
        <begin position="238"/>
        <end position="373"/>
    </location>
</feature>
<dbReference type="GO" id="GO:0005634">
    <property type="term" value="C:nucleus"/>
    <property type="evidence" value="ECO:0007669"/>
    <property type="project" value="UniProtKB-SubCell"/>
</dbReference>
<evidence type="ECO:0000256" key="7">
    <source>
        <dbReference type="ARBA" id="ARBA00023125"/>
    </source>
</evidence>
<dbReference type="Gene3D" id="2.20.25.80">
    <property type="entry name" value="WRKY domain"/>
    <property type="match status" value="2"/>
</dbReference>
<evidence type="ECO:0000256" key="1">
    <source>
        <dbReference type="ARBA" id="ARBA00001936"/>
    </source>
</evidence>
<dbReference type="Pfam" id="PF10533">
    <property type="entry name" value="Plant_zn_clust"/>
    <property type="match status" value="2"/>
</dbReference>
<name>A0A5N5GZ97_9ROSA</name>
<keyword evidence="7" id="KW-0238">DNA-binding</keyword>
<feature type="region of interest" description="Disordered" evidence="11">
    <location>
        <begin position="575"/>
        <end position="606"/>
    </location>
</feature>
<reference evidence="15" key="2">
    <citation type="submission" date="2019-10" db="EMBL/GenBank/DDBJ databases">
        <title>A de novo genome assembly of a pear dwarfing rootstock.</title>
        <authorList>
            <person name="Wang F."/>
            <person name="Wang J."/>
            <person name="Li S."/>
            <person name="Zhang Y."/>
            <person name="Fang M."/>
            <person name="Ma L."/>
            <person name="Zhao Y."/>
            <person name="Jiang S."/>
        </authorList>
    </citation>
    <scope>NUCLEOTIDE SEQUENCE [LARGE SCALE GENOMIC DNA]</scope>
</reference>
<dbReference type="SUPFAM" id="SSF52200">
    <property type="entry name" value="Toll/Interleukin receptor TIR domain"/>
    <property type="match status" value="1"/>
</dbReference>
<keyword evidence="8" id="KW-0804">Transcription</keyword>
<evidence type="ECO:0000259" key="12">
    <source>
        <dbReference type="PROSITE" id="PS50104"/>
    </source>
</evidence>
<dbReference type="InterPro" id="IPR006840">
    <property type="entry name" value="ChaC"/>
</dbReference>
<dbReference type="Proteomes" id="UP000327157">
    <property type="component" value="Chromosome 15"/>
</dbReference>
<dbReference type="InterPro" id="IPR000157">
    <property type="entry name" value="TIR_dom"/>
</dbReference>
<feature type="domain" description="WRKY" evidence="13">
    <location>
        <begin position="471"/>
        <end position="537"/>
    </location>
</feature>
<dbReference type="GO" id="GO:0005737">
    <property type="term" value="C:cytoplasm"/>
    <property type="evidence" value="ECO:0007669"/>
    <property type="project" value="UniProtKB-SubCell"/>
</dbReference>
<keyword evidence="15" id="KW-1185">Reference proteome</keyword>
<comment type="cofactor">
    <cofactor evidence="1">
        <name>Mn(2+)</name>
        <dbReference type="ChEBI" id="CHEBI:29035"/>
    </cofactor>
</comment>
<evidence type="ECO:0000259" key="13">
    <source>
        <dbReference type="PROSITE" id="PS50811"/>
    </source>
</evidence>
<dbReference type="CDD" id="cd06661">
    <property type="entry name" value="GGCT_like"/>
    <property type="match status" value="1"/>
</dbReference>
<evidence type="ECO:0000256" key="10">
    <source>
        <dbReference type="ARBA" id="ARBA00023242"/>
    </source>
</evidence>
<dbReference type="GO" id="GO:0005516">
    <property type="term" value="F:calmodulin binding"/>
    <property type="evidence" value="ECO:0007669"/>
    <property type="project" value="UniProtKB-ARBA"/>
</dbReference>
<evidence type="ECO:0000256" key="11">
    <source>
        <dbReference type="SAM" id="MobiDB-lite"/>
    </source>
</evidence>
<dbReference type="PROSITE" id="PS50104">
    <property type="entry name" value="TIR"/>
    <property type="match status" value="1"/>
</dbReference>
<dbReference type="Pfam" id="PF03106">
    <property type="entry name" value="WRKY"/>
    <property type="match status" value="2"/>
</dbReference>